<dbReference type="InterPro" id="IPR001245">
    <property type="entry name" value="Ser-Thr/Tyr_kinase_cat_dom"/>
</dbReference>
<feature type="transmembrane region" description="Helical" evidence="7">
    <location>
        <begin position="111"/>
        <end position="135"/>
    </location>
</feature>
<name>A0AAW1KXS9_SAPOF</name>
<dbReference type="PANTHER" id="PTHR46084:SF14">
    <property type="entry name" value="PROTEIN KINASE DOMAIN-CONTAINING PROTEIN"/>
    <property type="match status" value="1"/>
</dbReference>
<feature type="signal peptide" evidence="8">
    <location>
        <begin position="1"/>
        <end position="28"/>
    </location>
</feature>
<comment type="subcellular location">
    <subcellularLocation>
        <location evidence="5">Endomembrane system</location>
        <topology evidence="5">Single-pass type I membrane protein</topology>
    </subcellularLocation>
</comment>
<reference evidence="10" key="1">
    <citation type="submission" date="2024-03" db="EMBL/GenBank/DDBJ databases">
        <title>WGS assembly of Saponaria officinalis var. Norfolk2.</title>
        <authorList>
            <person name="Jenkins J."/>
            <person name="Shu S."/>
            <person name="Grimwood J."/>
            <person name="Barry K."/>
            <person name="Goodstein D."/>
            <person name="Schmutz J."/>
            <person name="Leebens-Mack J."/>
            <person name="Osbourn A."/>
        </authorList>
    </citation>
    <scope>NUCLEOTIDE SEQUENCE [LARGE SCALE GENOMIC DNA]</scope>
    <source>
        <strain evidence="10">JIC</strain>
    </source>
</reference>
<dbReference type="Proteomes" id="UP001443914">
    <property type="component" value="Unassembled WGS sequence"/>
</dbReference>
<organism evidence="10 11">
    <name type="scientific">Saponaria officinalis</name>
    <name type="common">Common soapwort</name>
    <name type="synonym">Lychnis saponaria</name>
    <dbReference type="NCBI Taxonomy" id="3572"/>
    <lineage>
        <taxon>Eukaryota</taxon>
        <taxon>Viridiplantae</taxon>
        <taxon>Streptophyta</taxon>
        <taxon>Embryophyta</taxon>
        <taxon>Tracheophyta</taxon>
        <taxon>Spermatophyta</taxon>
        <taxon>Magnoliopsida</taxon>
        <taxon>eudicotyledons</taxon>
        <taxon>Gunneridae</taxon>
        <taxon>Pentapetalae</taxon>
        <taxon>Caryophyllales</taxon>
        <taxon>Caryophyllaceae</taxon>
        <taxon>Caryophylleae</taxon>
        <taxon>Saponaria</taxon>
    </lineage>
</organism>
<dbReference type="EMBL" id="JBDFQZ010000005">
    <property type="protein sequence ID" value="KAK9727322.1"/>
    <property type="molecule type" value="Genomic_DNA"/>
</dbReference>
<evidence type="ECO:0000256" key="6">
    <source>
        <dbReference type="SAM" id="MobiDB-lite"/>
    </source>
</evidence>
<protein>
    <recommendedName>
        <fullName evidence="9">Protein kinase domain-containing protein</fullName>
    </recommendedName>
</protein>
<dbReference type="InterPro" id="IPR000719">
    <property type="entry name" value="Prot_kinase_dom"/>
</dbReference>
<sequence length="469" mass="52415">MMNLHLPSFFFFFFLLIFYQHHAPVVTSSPLYTQGMALLSPALIDAASATIRSKSPHVSQSAASHVSHAPSPSPSATHAPLPPSPTSVSAARLPMSSKSLHKSNSKPHHGLIIWATVAASFAFLIIVAAAAAAFICHRTNRRTKAVSVTPWTTGLSGQLQRAFVSGVPKLKRPELEIACEDFSNIIGSLLDATVYKGILSTGVDIAVVATSVKSPEQWTQTLELQFLNKIETLSKVNHKNFVNLIGYCEEEKPFTRMMVFEYAPNGTLFEHLHIKEAERLDWKMRLRIVMGIAYCLEHMHQLEPPVTHRDILSTSIYLSEDYAAKISDFSFWNNGSMSKMRSPSMQLLEASSTHIKSNVFNFGVLLFEMITGRVFYMDDGCSVAGWVLELLEKDRTPRETMDPTLSYFHEGQVQRLFYIIRDCINLDARDRPSMREVAAQLRQITGMGPEEATPKLSPLWWAELEILSS</sequence>
<evidence type="ECO:0000256" key="4">
    <source>
        <dbReference type="ARBA" id="ARBA00023136"/>
    </source>
</evidence>
<evidence type="ECO:0000313" key="10">
    <source>
        <dbReference type="EMBL" id="KAK9727322.1"/>
    </source>
</evidence>
<dbReference type="Gene3D" id="1.10.510.10">
    <property type="entry name" value="Transferase(Phosphotransferase) domain 1"/>
    <property type="match status" value="1"/>
</dbReference>
<dbReference type="InterPro" id="IPR011009">
    <property type="entry name" value="Kinase-like_dom_sf"/>
</dbReference>
<evidence type="ECO:0000256" key="2">
    <source>
        <dbReference type="ARBA" id="ARBA00022729"/>
    </source>
</evidence>
<comment type="caution">
    <text evidence="10">The sequence shown here is derived from an EMBL/GenBank/DDBJ whole genome shotgun (WGS) entry which is preliminary data.</text>
</comment>
<feature type="chain" id="PRO_5043542142" description="Protein kinase domain-containing protein" evidence="8">
    <location>
        <begin position="29"/>
        <end position="469"/>
    </location>
</feature>
<proteinExistence type="predicted"/>
<dbReference type="SUPFAM" id="SSF56112">
    <property type="entry name" value="Protein kinase-like (PK-like)"/>
    <property type="match status" value="1"/>
</dbReference>
<dbReference type="PROSITE" id="PS50011">
    <property type="entry name" value="PROTEIN_KINASE_DOM"/>
    <property type="match status" value="1"/>
</dbReference>
<keyword evidence="4 7" id="KW-0472">Membrane</keyword>
<evidence type="ECO:0000256" key="3">
    <source>
        <dbReference type="ARBA" id="ARBA00022989"/>
    </source>
</evidence>
<dbReference type="GO" id="GO:0004672">
    <property type="term" value="F:protein kinase activity"/>
    <property type="evidence" value="ECO:0007669"/>
    <property type="project" value="InterPro"/>
</dbReference>
<gene>
    <name evidence="10" type="ORF">RND81_05G273700</name>
</gene>
<evidence type="ECO:0000259" key="9">
    <source>
        <dbReference type="PROSITE" id="PS50011"/>
    </source>
</evidence>
<feature type="compositionally biased region" description="Low complexity" evidence="6">
    <location>
        <begin position="60"/>
        <end position="79"/>
    </location>
</feature>
<evidence type="ECO:0000256" key="8">
    <source>
        <dbReference type="SAM" id="SignalP"/>
    </source>
</evidence>
<keyword evidence="3 7" id="KW-1133">Transmembrane helix</keyword>
<dbReference type="PANTHER" id="PTHR46084">
    <property type="entry name" value="PROTEIN MALE DISCOVERER 2"/>
    <property type="match status" value="1"/>
</dbReference>
<keyword evidence="11" id="KW-1185">Reference proteome</keyword>
<evidence type="ECO:0000256" key="7">
    <source>
        <dbReference type="SAM" id="Phobius"/>
    </source>
</evidence>
<feature type="domain" description="Protein kinase" evidence="9">
    <location>
        <begin position="180"/>
        <end position="445"/>
    </location>
</feature>
<feature type="region of interest" description="Disordered" evidence="6">
    <location>
        <begin position="60"/>
        <end position="91"/>
    </location>
</feature>
<dbReference type="FunFam" id="3.30.200.20:FF:000489">
    <property type="entry name" value="Inactive receptor-like serine/threonine-protein kinase"/>
    <property type="match status" value="1"/>
</dbReference>
<dbReference type="Pfam" id="PF07714">
    <property type="entry name" value="PK_Tyr_Ser-Thr"/>
    <property type="match status" value="1"/>
</dbReference>
<keyword evidence="1 7" id="KW-0812">Transmembrane</keyword>
<dbReference type="AlphaFoldDB" id="A0AAW1KXS9"/>
<evidence type="ECO:0000313" key="11">
    <source>
        <dbReference type="Proteomes" id="UP001443914"/>
    </source>
</evidence>
<dbReference type="GO" id="GO:0005524">
    <property type="term" value="F:ATP binding"/>
    <property type="evidence" value="ECO:0007669"/>
    <property type="project" value="InterPro"/>
</dbReference>
<accession>A0AAW1KXS9</accession>
<dbReference type="Gene3D" id="3.30.200.20">
    <property type="entry name" value="Phosphorylase Kinase, domain 1"/>
    <property type="match status" value="1"/>
</dbReference>
<evidence type="ECO:0000256" key="1">
    <source>
        <dbReference type="ARBA" id="ARBA00022692"/>
    </source>
</evidence>
<dbReference type="GO" id="GO:0012505">
    <property type="term" value="C:endomembrane system"/>
    <property type="evidence" value="ECO:0007669"/>
    <property type="project" value="UniProtKB-SubCell"/>
</dbReference>
<evidence type="ECO:0000256" key="5">
    <source>
        <dbReference type="ARBA" id="ARBA00046288"/>
    </source>
</evidence>
<keyword evidence="2 8" id="KW-0732">Signal</keyword>